<dbReference type="PROSITE" id="PS50097">
    <property type="entry name" value="BTB"/>
    <property type="match status" value="1"/>
</dbReference>
<sequence>MKSISQYDVAPRTAHQGHRRNQKLPVATSHSHLVQGVTNAKCNTPIRIGGVEISPRETLLRTVNDPPPDELTILGEVKVTLNNATSKTPRRHEAPECKPDDVPKRPFKNSKFSDVTTSVDGRETQAHKRTPAEQNRAFPAMLETNMTEKRTSNVNIKDMNHETIVL</sequence>
<dbReference type="AlphaFoldDB" id="A0A4S2JE22"/>
<gene>
    <name evidence="3" type="ORF">DBV15_07037</name>
</gene>
<proteinExistence type="predicted"/>
<dbReference type="Pfam" id="PF00651">
    <property type="entry name" value="BTB"/>
    <property type="match status" value="1"/>
</dbReference>
<dbReference type="InterPro" id="IPR011333">
    <property type="entry name" value="SKP1/BTB/POZ_sf"/>
</dbReference>
<dbReference type="SUPFAM" id="SSF54695">
    <property type="entry name" value="POZ domain"/>
    <property type="match status" value="1"/>
</dbReference>
<dbReference type="InterPro" id="IPR000210">
    <property type="entry name" value="BTB/POZ_dom"/>
</dbReference>
<organism evidence="3 4">
    <name type="scientific">Temnothorax longispinosus</name>
    <dbReference type="NCBI Taxonomy" id="300112"/>
    <lineage>
        <taxon>Eukaryota</taxon>
        <taxon>Metazoa</taxon>
        <taxon>Ecdysozoa</taxon>
        <taxon>Arthropoda</taxon>
        <taxon>Hexapoda</taxon>
        <taxon>Insecta</taxon>
        <taxon>Pterygota</taxon>
        <taxon>Neoptera</taxon>
        <taxon>Endopterygota</taxon>
        <taxon>Hymenoptera</taxon>
        <taxon>Apocrita</taxon>
        <taxon>Aculeata</taxon>
        <taxon>Formicoidea</taxon>
        <taxon>Formicidae</taxon>
        <taxon>Myrmicinae</taxon>
        <taxon>Temnothorax</taxon>
    </lineage>
</organism>
<feature type="region of interest" description="Disordered" evidence="1">
    <location>
        <begin position="83"/>
        <end position="132"/>
    </location>
</feature>
<evidence type="ECO:0000313" key="3">
    <source>
        <dbReference type="EMBL" id="TGZ33753.1"/>
    </source>
</evidence>
<dbReference type="Gene3D" id="3.30.710.10">
    <property type="entry name" value="Potassium Channel Kv1.1, Chain A"/>
    <property type="match status" value="1"/>
</dbReference>
<protein>
    <recommendedName>
        <fullName evidence="2">BTB domain-containing protein</fullName>
    </recommendedName>
</protein>
<dbReference type="STRING" id="300112.A0A4S2JE22"/>
<feature type="compositionally biased region" description="Basic and acidic residues" evidence="1">
    <location>
        <begin position="91"/>
        <end position="104"/>
    </location>
</feature>
<evidence type="ECO:0000256" key="1">
    <source>
        <dbReference type="SAM" id="MobiDB-lite"/>
    </source>
</evidence>
<accession>A0A4S2JE22</accession>
<comment type="caution">
    <text evidence="3">The sequence shown here is derived from an EMBL/GenBank/DDBJ whole genome shotgun (WGS) entry which is preliminary data.</text>
</comment>
<keyword evidence="4" id="KW-1185">Reference proteome</keyword>
<feature type="compositionally biased region" description="Polar residues" evidence="1">
    <location>
        <begin position="110"/>
        <end position="119"/>
    </location>
</feature>
<dbReference type="Proteomes" id="UP000310200">
    <property type="component" value="Unassembled WGS sequence"/>
</dbReference>
<feature type="region of interest" description="Disordered" evidence="1">
    <location>
        <begin position="1"/>
        <end position="28"/>
    </location>
</feature>
<feature type="domain" description="BTB" evidence="2">
    <location>
        <begin position="113"/>
        <end position="166"/>
    </location>
</feature>
<evidence type="ECO:0000259" key="2">
    <source>
        <dbReference type="PROSITE" id="PS50097"/>
    </source>
</evidence>
<evidence type="ECO:0000313" key="4">
    <source>
        <dbReference type="Proteomes" id="UP000310200"/>
    </source>
</evidence>
<name>A0A4S2JE22_9HYME</name>
<reference evidence="3 4" key="1">
    <citation type="journal article" date="2019" name="Philos. Trans. R. Soc. Lond., B, Biol. Sci.">
        <title>Ant behaviour and brain gene expression of defending hosts depend on the ecological success of the intruding social parasite.</title>
        <authorList>
            <person name="Kaur R."/>
            <person name="Stoldt M."/>
            <person name="Jongepier E."/>
            <person name="Feldmeyer B."/>
            <person name="Menzel F."/>
            <person name="Bornberg-Bauer E."/>
            <person name="Foitzik S."/>
        </authorList>
    </citation>
    <scope>NUCLEOTIDE SEQUENCE [LARGE SCALE GENOMIC DNA]</scope>
    <source>
        <tissue evidence="3">Whole body</tissue>
    </source>
</reference>
<dbReference type="EMBL" id="QBLH01003769">
    <property type="protein sequence ID" value="TGZ33753.1"/>
    <property type="molecule type" value="Genomic_DNA"/>
</dbReference>